<organism evidence="1 2">
    <name type="scientific">Hydnum rufescens UP504</name>
    <dbReference type="NCBI Taxonomy" id="1448309"/>
    <lineage>
        <taxon>Eukaryota</taxon>
        <taxon>Fungi</taxon>
        <taxon>Dikarya</taxon>
        <taxon>Basidiomycota</taxon>
        <taxon>Agaricomycotina</taxon>
        <taxon>Agaricomycetes</taxon>
        <taxon>Cantharellales</taxon>
        <taxon>Hydnaceae</taxon>
        <taxon>Hydnum</taxon>
    </lineage>
</organism>
<sequence>MSVNTVDVPMAVNAISALTIHGLITDSDGSSIPIMLHRTVAPLDLVPFLSLAAYEEAPEPFIPRPPSTLPGSGDIHVQLILAEEKGWGRSSFVHELNVLPTSTLPAHLPPIVLKVTRSKRRAEIAREAWFYDELECLQGVDSNPEWRFKDSKQLTEMSHSRNYVSVLLLEKMGGKLPIGVPLGDELVKGIYDMYGELAQLGVDHRDIRYSNMLAALQGSTALPSLPSPFTGRIYTHRMIDIESCEKTNGEPRMLTRWQASWVASIVKNLPKGDIIEPWD</sequence>
<name>A0A9P6DH99_9AGAM</name>
<dbReference type="Proteomes" id="UP000886523">
    <property type="component" value="Unassembled WGS sequence"/>
</dbReference>
<protein>
    <recommendedName>
        <fullName evidence="3">Protein kinase domain-containing protein</fullName>
    </recommendedName>
</protein>
<dbReference type="EMBL" id="MU129300">
    <property type="protein sequence ID" value="KAF9503797.1"/>
    <property type="molecule type" value="Genomic_DNA"/>
</dbReference>
<dbReference type="AlphaFoldDB" id="A0A9P6DH99"/>
<evidence type="ECO:0000313" key="2">
    <source>
        <dbReference type="Proteomes" id="UP000886523"/>
    </source>
</evidence>
<keyword evidence="2" id="KW-1185">Reference proteome</keyword>
<reference evidence="1" key="1">
    <citation type="journal article" date="2020" name="Nat. Commun.">
        <title>Large-scale genome sequencing of mycorrhizal fungi provides insights into the early evolution of symbiotic traits.</title>
        <authorList>
            <person name="Miyauchi S."/>
            <person name="Kiss E."/>
            <person name="Kuo A."/>
            <person name="Drula E."/>
            <person name="Kohler A."/>
            <person name="Sanchez-Garcia M."/>
            <person name="Morin E."/>
            <person name="Andreopoulos B."/>
            <person name="Barry K.W."/>
            <person name="Bonito G."/>
            <person name="Buee M."/>
            <person name="Carver A."/>
            <person name="Chen C."/>
            <person name="Cichocki N."/>
            <person name="Clum A."/>
            <person name="Culley D."/>
            <person name="Crous P.W."/>
            <person name="Fauchery L."/>
            <person name="Girlanda M."/>
            <person name="Hayes R.D."/>
            <person name="Keri Z."/>
            <person name="LaButti K."/>
            <person name="Lipzen A."/>
            <person name="Lombard V."/>
            <person name="Magnuson J."/>
            <person name="Maillard F."/>
            <person name="Murat C."/>
            <person name="Nolan M."/>
            <person name="Ohm R.A."/>
            <person name="Pangilinan J."/>
            <person name="Pereira M.F."/>
            <person name="Perotto S."/>
            <person name="Peter M."/>
            <person name="Pfister S."/>
            <person name="Riley R."/>
            <person name="Sitrit Y."/>
            <person name="Stielow J.B."/>
            <person name="Szollosi G."/>
            <person name="Zifcakova L."/>
            <person name="Stursova M."/>
            <person name="Spatafora J.W."/>
            <person name="Tedersoo L."/>
            <person name="Vaario L.M."/>
            <person name="Yamada A."/>
            <person name="Yan M."/>
            <person name="Wang P."/>
            <person name="Xu J."/>
            <person name="Bruns T."/>
            <person name="Baldrian P."/>
            <person name="Vilgalys R."/>
            <person name="Dunand C."/>
            <person name="Henrissat B."/>
            <person name="Grigoriev I.V."/>
            <person name="Hibbett D."/>
            <person name="Nagy L.G."/>
            <person name="Martin F.M."/>
        </authorList>
    </citation>
    <scope>NUCLEOTIDE SEQUENCE</scope>
    <source>
        <strain evidence="1">UP504</strain>
    </source>
</reference>
<dbReference type="OrthoDB" id="3067876at2759"/>
<comment type="caution">
    <text evidence="1">The sequence shown here is derived from an EMBL/GenBank/DDBJ whole genome shotgun (WGS) entry which is preliminary data.</text>
</comment>
<gene>
    <name evidence="1" type="ORF">BS47DRAFT_1369268</name>
</gene>
<evidence type="ECO:0000313" key="1">
    <source>
        <dbReference type="EMBL" id="KAF9503797.1"/>
    </source>
</evidence>
<evidence type="ECO:0008006" key="3">
    <source>
        <dbReference type="Google" id="ProtNLM"/>
    </source>
</evidence>
<proteinExistence type="predicted"/>
<accession>A0A9P6DH99</accession>